<dbReference type="PANTHER" id="PTHR10003">
    <property type="entry name" value="SUPEROXIDE DISMUTASE CU-ZN -RELATED"/>
    <property type="match status" value="1"/>
</dbReference>
<organism evidence="4 7">
    <name type="scientific">Deinococcus wulumuqiensis</name>
    <dbReference type="NCBI Taxonomy" id="980427"/>
    <lineage>
        <taxon>Bacteria</taxon>
        <taxon>Thermotogati</taxon>
        <taxon>Deinococcota</taxon>
        <taxon>Deinococci</taxon>
        <taxon>Deinococcales</taxon>
        <taxon>Deinococcaceae</taxon>
        <taxon>Deinococcus</taxon>
    </lineage>
</organism>
<feature type="compositionally biased region" description="Basic and acidic residues" evidence="2">
    <location>
        <begin position="119"/>
        <end position="133"/>
    </location>
</feature>
<dbReference type="AlphaFoldDB" id="A0AAV4K4P0"/>
<dbReference type="InterPro" id="IPR024134">
    <property type="entry name" value="SOD_Cu/Zn_/chaperone"/>
</dbReference>
<keyword evidence="6" id="KW-1185">Reference proteome</keyword>
<dbReference type="EMBL" id="BMLZ01000006">
    <property type="protein sequence ID" value="GGP29058.1"/>
    <property type="molecule type" value="Genomic_DNA"/>
</dbReference>
<dbReference type="InterPro" id="IPR001424">
    <property type="entry name" value="SOD_Cu_Zn_dom"/>
</dbReference>
<reference evidence="5" key="1">
    <citation type="journal article" date="2014" name="Int. J. Syst. Evol. Microbiol.">
        <title>Complete genome of a new Firmicutes species belonging to the dominant human colonic microbiota ('Ruminococcus bicirculans') reveals two chromosomes and a selective capacity to utilize plant glucans.</title>
        <authorList>
            <consortium name="NISC Comparative Sequencing Program"/>
            <person name="Wegmann U."/>
            <person name="Louis P."/>
            <person name="Goesmann A."/>
            <person name="Henrissat B."/>
            <person name="Duncan S.H."/>
            <person name="Flint H.J."/>
        </authorList>
    </citation>
    <scope>NUCLEOTIDE SEQUENCE</scope>
    <source>
        <strain evidence="5">CGMCC 1.8884</strain>
    </source>
</reference>
<dbReference type="FunFam" id="2.60.40.200:FF:000023">
    <property type="entry name" value="Superoxide dismutase [Cu-Zn]"/>
    <property type="match status" value="1"/>
</dbReference>
<dbReference type="Proteomes" id="UP000652720">
    <property type="component" value="Unassembled WGS sequence"/>
</dbReference>
<reference evidence="6" key="3">
    <citation type="journal article" date="2019" name="Int. J. Syst. Evol. Microbiol.">
        <title>The Global Catalogue of Microorganisms (GCM) 10K type strain sequencing project: providing services to taxonomists for standard genome sequencing and annotation.</title>
        <authorList>
            <consortium name="The Broad Institute Genomics Platform"/>
            <consortium name="The Broad Institute Genome Sequencing Center for Infectious Disease"/>
            <person name="Wu L."/>
            <person name="Ma J."/>
        </authorList>
    </citation>
    <scope>NUCLEOTIDE SEQUENCE [LARGE SCALE GENOMIC DNA]</scope>
    <source>
        <strain evidence="6">CGMCC 1.8884</strain>
    </source>
</reference>
<evidence type="ECO:0000259" key="3">
    <source>
        <dbReference type="Pfam" id="PF00080"/>
    </source>
</evidence>
<dbReference type="GO" id="GO:0005507">
    <property type="term" value="F:copper ion binding"/>
    <property type="evidence" value="ECO:0007669"/>
    <property type="project" value="InterPro"/>
</dbReference>
<sequence>MGGELFAIRSVAEEAAPMFRILTVVPLLALGLSLSACADLGQPTVRAELKNAEGQVVGQATFRPEPIGTRASVEVSGLQPGPHALHIHEHPRCESGPDAEGKIIPFGAAGGHFDPGASKNHDSPHTTNDRGHGGDLPMIEVGEDGKGKLNFDTNRLKMSGQTSILGRSVVIHAGADDYQTDPAGGSGGRELCGVLQAIN</sequence>
<reference evidence="4" key="2">
    <citation type="journal article" date="2014" name="Int. J. Syst. Evol. Microbiol.">
        <title>Complete genome sequence of Corynebacterium casei LMG S-19264T (=DSM 44701T), isolated from a smear-ripened cheese.</title>
        <authorList>
            <consortium name="US DOE Joint Genome Institute (JGI-PGF)"/>
            <person name="Walter F."/>
            <person name="Albersmeier A."/>
            <person name="Kalinowski J."/>
            <person name="Ruckert C."/>
        </authorList>
    </citation>
    <scope>NUCLEOTIDE SEQUENCE</scope>
    <source>
        <strain evidence="4">CGMCC 1.8885</strain>
    </source>
</reference>
<feature type="domain" description="Superoxide dismutase copper/zinc binding" evidence="3">
    <location>
        <begin position="57"/>
        <end position="194"/>
    </location>
</feature>
<reference evidence="4" key="4">
    <citation type="submission" date="2023-08" db="EMBL/GenBank/DDBJ databases">
        <authorList>
            <person name="Sun Q."/>
            <person name="Zhou Y."/>
        </authorList>
    </citation>
    <scope>NUCLEOTIDE SEQUENCE</scope>
    <source>
        <strain evidence="5">CGMCC 1.8884</strain>
        <strain evidence="4">CGMCC 1.8885</strain>
    </source>
</reference>
<dbReference type="InterPro" id="IPR036423">
    <property type="entry name" value="SOD-like_Cu/Zn_dom_sf"/>
</dbReference>
<dbReference type="GO" id="GO:0006801">
    <property type="term" value="P:superoxide metabolic process"/>
    <property type="evidence" value="ECO:0007669"/>
    <property type="project" value="InterPro"/>
</dbReference>
<accession>A0AAV4K4P0</accession>
<dbReference type="CDD" id="cd00305">
    <property type="entry name" value="Cu-Zn_Superoxide_Dismutase"/>
    <property type="match status" value="1"/>
</dbReference>
<dbReference type="RefSeq" id="WP_017871597.1">
    <property type="nucleotide sequence ID" value="NZ_BMLZ01000006.1"/>
</dbReference>
<proteinExistence type="inferred from homology"/>
<dbReference type="PRINTS" id="PR00068">
    <property type="entry name" value="CUZNDISMTASE"/>
</dbReference>
<dbReference type="Proteomes" id="UP000630135">
    <property type="component" value="Unassembled WGS sequence"/>
</dbReference>
<comment type="similarity">
    <text evidence="1">Belongs to the Cu-Zn superoxide dismutase family.</text>
</comment>
<evidence type="ECO:0000313" key="5">
    <source>
        <dbReference type="EMBL" id="GGP29058.1"/>
    </source>
</evidence>
<gene>
    <name evidence="4" type="primary">sodC</name>
    <name evidence="5" type="ORF">GCM10008021_07090</name>
    <name evidence="4" type="ORF">GCM10010914_06210</name>
</gene>
<comment type="caution">
    <text evidence="4">The sequence shown here is derived from an EMBL/GenBank/DDBJ whole genome shotgun (WGS) entry which is preliminary data.</text>
</comment>
<dbReference type="Gene3D" id="2.60.40.200">
    <property type="entry name" value="Superoxide dismutase, copper/zinc binding domain"/>
    <property type="match status" value="1"/>
</dbReference>
<dbReference type="Pfam" id="PF00080">
    <property type="entry name" value="Sod_Cu"/>
    <property type="match status" value="1"/>
</dbReference>
<dbReference type="GeneID" id="59164218"/>
<evidence type="ECO:0000256" key="1">
    <source>
        <dbReference type="ARBA" id="ARBA00010457"/>
    </source>
</evidence>
<evidence type="ECO:0000313" key="7">
    <source>
        <dbReference type="Proteomes" id="UP000652720"/>
    </source>
</evidence>
<evidence type="ECO:0000256" key="2">
    <source>
        <dbReference type="SAM" id="MobiDB-lite"/>
    </source>
</evidence>
<evidence type="ECO:0000313" key="6">
    <source>
        <dbReference type="Proteomes" id="UP000630135"/>
    </source>
</evidence>
<dbReference type="SUPFAM" id="SSF49329">
    <property type="entry name" value="Cu,Zn superoxide dismutase-like"/>
    <property type="match status" value="1"/>
</dbReference>
<evidence type="ECO:0000313" key="4">
    <source>
        <dbReference type="EMBL" id="GGI74822.1"/>
    </source>
</evidence>
<feature type="region of interest" description="Disordered" evidence="2">
    <location>
        <begin position="112"/>
        <end position="134"/>
    </location>
</feature>
<protein>
    <submittedName>
        <fullName evidence="4">Superoxide dismutase [Cu-Zn]</fullName>
    </submittedName>
</protein>
<dbReference type="EMBL" id="BMMA01000003">
    <property type="protein sequence ID" value="GGI74822.1"/>
    <property type="molecule type" value="Genomic_DNA"/>
</dbReference>
<name>A0AAV4K4P0_9DEIO</name>